<sequence length="156" mass="17481">MAHYWNHTGRRAPTTQIRHLPAAKYTASYPINANLMITREPGHANLVTKIVHVPPDYMFAAREPSEYLADAELTIAGEEQTPMLHEMHALPNGLVDTGQGQSHVKYHLLLLLLPTRQMFTKSLGFRTIAKFIDSFLETWSVLDACNSGISKLTGVR</sequence>
<dbReference type="Proteomes" id="UP000242875">
    <property type="component" value="Unassembled WGS sequence"/>
</dbReference>
<evidence type="ECO:0000313" key="1">
    <source>
        <dbReference type="EMBL" id="OZJ02032.1"/>
    </source>
</evidence>
<comment type="caution">
    <text evidence="1">The sequence shown here is derived from an EMBL/GenBank/DDBJ whole genome shotgun (WGS) entry which is preliminary data.</text>
</comment>
<dbReference type="EMBL" id="MVBO01000199">
    <property type="protein sequence ID" value="OZJ02032.1"/>
    <property type="molecule type" value="Genomic_DNA"/>
</dbReference>
<organism evidence="1 2">
    <name type="scientific">Bifiguratus adelaidae</name>
    <dbReference type="NCBI Taxonomy" id="1938954"/>
    <lineage>
        <taxon>Eukaryota</taxon>
        <taxon>Fungi</taxon>
        <taxon>Fungi incertae sedis</taxon>
        <taxon>Mucoromycota</taxon>
        <taxon>Mucoromycotina</taxon>
        <taxon>Endogonomycetes</taxon>
        <taxon>Endogonales</taxon>
        <taxon>Endogonales incertae sedis</taxon>
        <taxon>Bifiguratus</taxon>
    </lineage>
</organism>
<protein>
    <submittedName>
        <fullName evidence="1">Uncharacterized protein</fullName>
    </submittedName>
</protein>
<keyword evidence="2" id="KW-1185">Reference proteome</keyword>
<accession>A0A261XUK9</accession>
<proteinExistence type="predicted"/>
<dbReference type="AlphaFoldDB" id="A0A261XUK9"/>
<gene>
    <name evidence="1" type="ORF">BZG36_04950</name>
</gene>
<name>A0A261XUK9_9FUNG</name>
<evidence type="ECO:0000313" key="2">
    <source>
        <dbReference type="Proteomes" id="UP000242875"/>
    </source>
</evidence>
<reference evidence="1 2" key="1">
    <citation type="journal article" date="2017" name="Mycologia">
        <title>Bifiguratus adelaidae, gen. et sp. nov., a new member of Mucoromycotina in endophytic and soil-dwelling habitats.</title>
        <authorList>
            <person name="Torres-Cruz T.J."/>
            <person name="Billingsley Tobias T.L."/>
            <person name="Almatruk M."/>
            <person name="Hesse C."/>
            <person name="Kuske C.R."/>
            <person name="Desiro A."/>
            <person name="Benucci G.M."/>
            <person name="Bonito G."/>
            <person name="Stajich J.E."/>
            <person name="Dunlap C."/>
            <person name="Arnold A.E."/>
            <person name="Porras-Alfaro A."/>
        </authorList>
    </citation>
    <scope>NUCLEOTIDE SEQUENCE [LARGE SCALE GENOMIC DNA]</scope>
    <source>
        <strain evidence="1 2">AZ0501</strain>
    </source>
</reference>